<name>A0ABP3XTI6_9FLAO</name>
<comment type="caution">
    <text evidence="1">The sequence shown here is derived from an EMBL/GenBank/DDBJ whole genome shotgun (WGS) entry which is preliminary data.</text>
</comment>
<evidence type="ECO:0000313" key="1">
    <source>
        <dbReference type="EMBL" id="GAA0870902.1"/>
    </source>
</evidence>
<gene>
    <name evidence="1" type="ORF">GCM10009117_00470</name>
</gene>
<dbReference type="EMBL" id="BAAAFG010000001">
    <property type="protein sequence ID" value="GAA0870902.1"/>
    <property type="molecule type" value="Genomic_DNA"/>
</dbReference>
<dbReference type="Proteomes" id="UP001500507">
    <property type="component" value="Unassembled WGS sequence"/>
</dbReference>
<evidence type="ECO:0008006" key="3">
    <source>
        <dbReference type="Google" id="ProtNLM"/>
    </source>
</evidence>
<proteinExistence type="predicted"/>
<sequence length="160" mass="18207">MYLFIFAALIAIYQYMNTKKISESFIAKEEQLRNKITALETKAEDLDQANYALSSFYLPENDAATAYIENQGLEVTDVIVQVEDAVLGMNKADADNALVPFVGIEGKMRINKMRILNHKWIVAEFTDGKYWGEVFLSYEINEKKELSLATEKAFLYPVGN</sequence>
<accession>A0ABP3XTI6</accession>
<reference evidence="2" key="1">
    <citation type="journal article" date="2019" name="Int. J. Syst. Evol. Microbiol.">
        <title>The Global Catalogue of Microorganisms (GCM) 10K type strain sequencing project: providing services to taxonomists for standard genome sequencing and annotation.</title>
        <authorList>
            <consortium name="The Broad Institute Genomics Platform"/>
            <consortium name="The Broad Institute Genome Sequencing Center for Infectious Disease"/>
            <person name="Wu L."/>
            <person name="Ma J."/>
        </authorList>
    </citation>
    <scope>NUCLEOTIDE SEQUENCE [LARGE SCALE GENOMIC DNA]</scope>
    <source>
        <strain evidence="2">JCM 16082</strain>
    </source>
</reference>
<protein>
    <recommendedName>
        <fullName evidence="3">Hydrolase</fullName>
    </recommendedName>
</protein>
<keyword evidence="2" id="KW-1185">Reference proteome</keyword>
<evidence type="ECO:0000313" key="2">
    <source>
        <dbReference type="Proteomes" id="UP001500507"/>
    </source>
</evidence>
<organism evidence="1 2">
    <name type="scientific">Gangjinia marincola</name>
    <dbReference type="NCBI Taxonomy" id="578463"/>
    <lineage>
        <taxon>Bacteria</taxon>
        <taxon>Pseudomonadati</taxon>
        <taxon>Bacteroidota</taxon>
        <taxon>Flavobacteriia</taxon>
        <taxon>Flavobacteriales</taxon>
        <taxon>Flavobacteriaceae</taxon>
        <taxon>Gangjinia</taxon>
    </lineage>
</organism>